<evidence type="ECO:0000313" key="9">
    <source>
        <dbReference type="Proteomes" id="UP001179952"/>
    </source>
</evidence>
<keyword evidence="2" id="KW-0540">Nuclease</keyword>
<dbReference type="PANTHER" id="PTHR30231">
    <property type="entry name" value="DNA POLYMERASE III SUBUNIT EPSILON"/>
    <property type="match status" value="1"/>
</dbReference>
<keyword evidence="3" id="KW-0479">Metal-binding</keyword>
<evidence type="ECO:0000256" key="6">
    <source>
        <dbReference type="ARBA" id="ARBA00022842"/>
    </source>
</evidence>
<reference evidence="8" key="1">
    <citation type="journal article" date="2023" name="Nat. Commun.">
        <title>Diploid and tetraploid genomes of Acorus and the evolution of monocots.</title>
        <authorList>
            <person name="Ma L."/>
            <person name="Liu K.W."/>
            <person name="Li Z."/>
            <person name="Hsiao Y.Y."/>
            <person name="Qi Y."/>
            <person name="Fu T."/>
            <person name="Tang G.D."/>
            <person name="Zhang D."/>
            <person name="Sun W.H."/>
            <person name="Liu D.K."/>
            <person name="Li Y."/>
            <person name="Chen G.Z."/>
            <person name="Liu X.D."/>
            <person name="Liao X.Y."/>
            <person name="Jiang Y.T."/>
            <person name="Yu X."/>
            <person name="Hao Y."/>
            <person name="Huang J."/>
            <person name="Zhao X.W."/>
            <person name="Ke S."/>
            <person name="Chen Y.Y."/>
            <person name="Wu W.L."/>
            <person name="Hsu J.L."/>
            <person name="Lin Y.F."/>
            <person name="Huang M.D."/>
            <person name="Li C.Y."/>
            <person name="Huang L."/>
            <person name="Wang Z.W."/>
            <person name="Zhao X."/>
            <person name="Zhong W.Y."/>
            <person name="Peng D.H."/>
            <person name="Ahmad S."/>
            <person name="Lan S."/>
            <person name="Zhang J.S."/>
            <person name="Tsai W.C."/>
            <person name="Van de Peer Y."/>
            <person name="Liu Z.J."/>
        </authorList>
    </citation>
    <scope>NUCLEOTIDE SEQUENCE</scope>
    <source>
        <strain evidence="8">SCP</strain>
    </source>
</reference>
<evidence type="ECO:0000256" key="2">
    <source>
        <dbReference type="ARBA" id="ARBA00022722"/>
    </source>
</evidence>
<comment type="caution">
    <text evidence="8">The sequence shown here is derived from an EMBL/GenBank/DDBJ whole genome shotgun (WGS) entry which is preliminary data.</text>
</comment>
<protein>
    <recommendedName>
        <fullName evidence="7">Exonuclease domain-containing protein</fullName>
    </recommendedName>
</protein>
<dbReference type="CDD" id="cd06127">
    <property type="entry name" value="DEDDh"/>
    <property type="match status" value="1"/>
</dbReference>
<evidence type="ECO:0000256" key="4">
    <source>
        <dbReference type="ARBA" id="ARBA00022801"/>
    </source>
</evidence>
<dbReference type="PANTHER" id="PTHR30231:SF4">
    <property type="entry name" value="PROTEIN NEN2"/>
    <property type="match status" value="1"/>
</dbReference>
<proteinExistence type="predicted"/>
<dbReference type="EMBL" id="JAUJYN010000007">
    <property type="protein sequence ID" value="KAK1267064.1"/>
    <property type="molecule type" value="Genomic_DNA"/>
</dbReference>
<dbReference type="SMART" id="SM00479">
    <property type="entry name" value="EXOIII"/>
    <property type="match status" value="1"/>
</dbReference>
<dbReference type="InterPro" id="IPR036397">
    <property type="entry name" value="RNaseH_sf"/>
</dbReference>
<keyword evidence="5" id="KW-0269">Exonuclease</keyword>
<dbReference type="Proteomes" id="UP001179952">
    <property type="component" value="Unassembled WGS sequence"/>
</dbReference>
<dbReference type="Pfam" id="PF00929">
    <property type="entry name" value="RNase_T"/>
    <property type="match status" value="1"/>
</dbReference>
<keyword evidence="4" id="KW-0378">Hydrolase</keyword>
<gene>
    <name evidence="8" type="ORF">QJS04_geneDACA000537</name>
</gene>
<evidence type="ECO:0000259" key="7">
    <source>
        <dbReference type="SMART" id="SM00479"/>
    </source>
</evidence>
<evidence type="ECO:0000256" key="3">
    <source>
        <dbReference type="ARBA" id="ARBA00022723"/>
    </source>
</evidence>
<keyword evidence="6" id="KW-0460">Magnesium</keyword>
<dbReference type="GO" id="GO:0046872">
    <property type="term" value="F:metal ion binding"/>
    <property type="evidence" value="ECO:0007669"/>
    <property type="project" value="UniProtKB-KW"/>
</dbReference>
<dbReference type="GO" id="GO:0003676">
    <property type="term" value="F:nucleic acid binding"/>
    <property type="evidence" value="ECO:0007669"/>
    <property type="project" value="InterPro"/>
</dbReference>
<dbReference type="SUPFAM" id="SSF53098">
    <property type="entry name" value="Ribonuclease H-like"/>
    <property type="match status" value="1"/>
</dbReference>
<keyword evidence="9" id="KW-1185">Reference proteome</keyword>
<evidence type="ECO:0000313" key="8">
    <source>
        <dbReference type="EMBL" id="KAK1267064.1"/>
    </source>
</evidence>
<comment type="cofactor">
    <cofactor evidence="1">
        <name>Mg(2+)</name>
        <dbReference type="ChEBI" id="CHEBI:18420"/>
    </cofactor>
</comment>
<dbReference type="FunFam" id="3.30.420.10:FF:000040">
    <property type="entry name" value="Exonuclease family protein"/>
    <property type="match status" value="1"/>
</dbReference>
<evidence type="ECO:0000256" key="5">
    <source>
        <dbReference type="ARBA" id="ARBA00022839"/>
    </source>
</evidence>
<dbReference type="GO" id="GO:0008408">
    <property type="term" value="F:3'-5' exonuclease activity"/>
    <property type="evidence" value="ECO:0007669"/>
    <property type="project" value="TreeGrafter"/>
</dbReference>
<evidence type="ECO:0000256" key="1">
    <source>
        <dbReference type="ARBA" id="ARBA00001946"/>
    </source>
</evidence>
<organism evidence="8 9">
    <name type="scientific">Acorus gramineus</name>
    <name type="common">Dwarf sweet flag</name>
    <dbReference type="NCBI Taxonomy" id="55184"/>
    <lineage>
        <taxon>Eukaryota</taxon>
        <taxon>Viridiplantae</taxon>
        <taxon>Streptophyta</taxon>
        <taxon>Embryophyta</taxon>
        <taxon>Tracheophyta</taxon>
        <taxon>Spermatophyta</taxon>
        <taxon>Magnoliopsida</taxon>
        <taxon>Liliopsida</taxon>
        <taxon>Acoraceae</taxon>
        <taxon>Acorus</taxon>
    </lineage>
</organism>
<name>A0AAV9AS85_ACOGR</name>
<dbReference type="InterPro" id="IPR013520">
    <property type="entry name" value="Ribonucl_H"/>
</dbReference>
<feature type="domain" description="Exonuclease" evidence="7">
    <location>
        <begin position="26"/>
        <end position="200"/>
    </location>
</feature>
<dbReference type="InterPro" id="IPR012337">
    <property type="entry name" value="RNaseH-like_sf"/>
</dbReference>
<dbReference type="Gene3D" id="3.30.420.10">
    <property type="entry name" value="Ribonuclease H-like superfamily/Ribonuclease H"/>
    <property type="match status" value="1"/>
</dbReference>
<sequence>MTTTTLMAEETTTSAAAATTTSRRDEIAFFDVETTVPFRTGQGYSLLEFGAVLVCPRRLVEMESFSTLVRPRDLSAISAQSVRCNGITRDAVSSAPPFSSVADRVFDILHGRVWAGHNILRFDCTRIREAFQEIGRVPPEPRGTIDSLQLLTQRFGRRAGDMKMASLANYFGLGRQKHRSLDDVRMNIEVLKYCATVLFLESSLPDASPANGLITTNPPELIQLVDQMKIDPLQSDTTVNERPALENTGGCSGYEGYLEPEEVSISSISTHRLPSYRGTWRISLHHKDMPLQLLCTGMQIHFGLSTKFKDQAGLPKLSFVVKPSPHLCHVLEACDGLAQRSHLELGSTSDWRPLIKKFTNSSTIRLQIPSVVNGDVATYSTDFYLKEPYNNVRQCDTNGISEADLESLLVPGKNVDAYIGLDVYDYCQFAGIRLVAKKLIVHSA</sequence>
<reference evidence="8" key="2">
    <citation type="submission" date="2023-06" db="EMBL/GenBank/DDBJ databases">
        <authorList>
            <person name="Ma L."/>
            <person name="Liu K.-W."/>
            <person name="Li Z."/>
            <person name="Hsiao Y.-Y."/>
            <person name="Qi Y."/>
            <person name="Fu T."/>
            <person name="Tang G."/>
            <person name="Zhang D."/>
            <person name="Sun W.-H."/>
            <person name="Liu D.-K."/>
            <person name="Li Y."/>
            <person name="Chen G.-Z."/>
            <person name="Liu X.-D."/>
            <person name="Liao X.-Y."/>
            <person name="Jiang Y.-T."/>
            <person name="Yu X."/>
            <person name="Hao Y."/>
            <person name="Huang J."/>
            <person name="Zhao X.-W."/>
            <person name="Ke S."/>
            <person name="Chen Y.-Y."/>
            <person name="Wu W.-L."/>
            <person name="Hsu J.-L."/>
            <person name="Lin Y.-F."/>
            <person name="Huang M.-D."/>
            <person name="Li C.-Y."/>
            <person name="Huang L."/>
            <person name="Wang Z.-W."/>
            <person name="Zhao X."/>
            <person name="Zhong W.-Y."/>
            <person name="Peng D.-H."/>
            <person name="Ahmad S."/>
            <person name="Lan S."/>
            <person name="Zhang J.-S."/>
            <person name="Tsai W.-C."/>
            <person name="Van De Peer Y."/>
            <person name="Liu Z.-J."/>
        </authorList>
    </citation>
    <scope>NUCLEOTIDE SEQUENCE</scope>
    <source>
        <strain evidence="8">SCP</strain>
        <tissue evidence="8">Leaves</tissue>
    </source>
</reference>
<accession>A0AAV9AS85</accession>
<dbReference type="AlphaFoldDB" id="A0AAV9AS85"/>